<name>A0A1E3PKX1_9ASCO</name>
<dbReference type="PANTHER" id="PTHR31654">
    <property type="entry name" value="SECRETED BETA-GLUCOSIDASE ADG3-RELATED"/>
    <property type="match status" value="1"/>
</dbReference>
<dbReference type="OrthoDB" id="5554151at2759"/>
<protein>
    <recommendedName>
        <fullName evidence="5">SUN-domain-containing protein</fullName>
    </recommendedName>
</protein>
<feature type="chain" id="PRO_5009133890" description="SUN-domain-containing protein" evidence="2">
    <location>
        <begin position="22"/>
        <end position="433"/>
    </location>
</feature>
<keyword evidence="2" id="KW-0732">Signal</keyword>
<gene>
    <name evidence="3" type="ORF">NADFUDRAFT_58794</name>
</gene>
<dbReference type="Pfam" id="PF03856">
    <property type="entry name" value="SUN"/>
    <property type="match status" value="1"/>
</dbReference>
<organism evidence="3 4">
    <name type="scientific">Nadsonia fulvescens var. elongata DSM 6958</name>
    <dbReference type="NCBI Taxonomy" id="857566"/>
    <lineage>
        <taxon>Eukaryota</taxon>
        <taxon>Fungi</taxon>
        <taxon>Dikarya</taxon>
        <taxon>Ascomycota</taxon>
        <taxon>Saccharomycotina</taxon>
        <taxon>Dipodascomycetes</taxon>
        <taxon>Dipodascales</taxon>
        <taxon>Dipodascales incertae sedis</taxon>
        <taxon>Nadsonia</taxon>
    </lineage>
</organism>
<dbReference type="PANTHER" id="PTHR31654:SF0">
    <property type="entry name" value="SECRETED BETA-GLUCOSIDASE ADG3-RELATED"/>
    <property type="match status" value="1"/>
</dbReference>
<evidence type="ECO:0000256" key="2">
    <source>
        <dbReference type="SAM" id="SignalP"/>
    </source>
</evidence>
<feature type="signal peptide" evidence="2">
    <location>
        <begin position="1"/>
        <end position="21"/>
    </location>
</feature>
<sequence>MFSQSTIIAILAATSVLSVQGAEVHRHHKHDLFNEHADTGVKLAERGNTCSFPSDAGLVSVTSDSLNGGFAMSPDQACTAGSWCPYACPPGQVSVQWDPSVTSYSYPGSQYGGLYCNANGELEKPYDDRPYCQDGTGFAKARNSASQQVAFCQTVLPGNEAMLIPTNVEADSDVTLAVPDPSYWAGTAAHYYINAPGYDIDTACVWGTKDKPYGNWSPYVGGVNTDSSGKTYVKIGWNPVYLEEATPFRNELPTFGVRVVCDDGSCNGTPCEIDPSKVGVNGITGSGSSGAGGGAFCVVTAPKGVTAHIEVFETGSSSSKREVLAEREVEVEDSAMSTKTIIHTVTSAMVSIVPTSESLNNSSEVSSVELSYRPSSSFSYIAAAVTPLQATNSTTLSNTTGSLTQIEQISGSAKTGASLAAIFAAFFVSALFA</sequence>
<accession>A0A1E3PKX1</accession>
<dbReference type="Proteomes" id="UP000095009">
    <property type="component" value="Unassembled WGS sequence"/>
</dbReference>
<reference evidence="3 4" key="1">
    <citation type="journal article" date="2016" name="Proc. Natl. Acad. Sci. U.S.A.">
        <title>Comparative genomics of biotechnologically important yeasts.</title>
        <authorList>
            <person name="Riley R."/>
            <person name="Haridas S."/>
            <person name="Wolfe K.H."/>
            <person name="Lopes M.R."/>
            <person name="Hittinger C.T."/>
            <person name="Goeker M."/>
            <person name="Salamov A.A."/>
            <person name="Wisecaver J.H."/>
            <person name="Long T.M."/>
            <person name="Calvey C.H."/>
            <person name="Aerts A.L."/>
            <person name="Barry K.W."/>
            <person name="Choi C."/>
            <person name="Clum A."/>
            <person name="Coughlan A.Y."/>
            <person name="Deshpande S."/>
            <person name="Douglass A.P."/>
            <person name="Hanson S.J."/>
            <person name="Klenk H.-P."/>
            <person name="LaButti K.M."/>
            <person name="Lapidus A."/>
            <person name="Lindquist E.A."/>
            <person name="Lipzen A.M."/>
            <person name="Meier-Kolthoff J.P."/>
            <person name="Ohm R.A."/>
            <person name="Otillar R.P."/>
            <person name="Pangilinan J.L."/>
            <person name="Peng Y."/>
            <person name="Rokas A."/>
            <person name="Rosa C.A."/>
            <person name="Scheuner C."/>
            <person name="Sibirny A.A."/>
            <person name="Slot J.C."/>
            <person name="Stielow J.B."/>
            <person name="Sun H."/>
            <person name="Kurtzman C.P."/>
            <person name="Blackwell M."/>
            <person name="Grigoriev I.V."/>
            <person name="Jeffries T.W."/>
        </authorList>
    </citation>
    <scope>NUCLEOTIDE SEQUENCE [LARGE SCALE GENOMIC DNA]</scope>
    <source>
        <strain evidence="3 4">DSM 6958</strain>
    </source>
</reference>
<evidence type="ECO:0008006" key="5">
    <source>
        <dbReference type="Google" id="ProtNLM"/>
    </source>
</evidence>
<evidence type="ECO:0000313" key="4">
    <source>
        <dbReference type="Proteomes" id="UP000095009"/>
    </source>
</evidence>
<proteinExistence type="inferred from homology"/>
<dbReference type="STRING" id="857566.A0A1E3PKX1"/>
<dbReference type="AlphaFoldDB" id="A0A1E3PKX1"/>
<dbReference type="InterPro" id="IPR005556">
    <property type="entry name" value="SUN"/>
</dbReference>
<dbReference type="EMBL" id="KV454409">
    <property type="protein sequence ID" value="ODQ66065.1"/>
    <property type="molecule type" value="Genomic_DNA"/>
</dbReference>
<evidence type="ECO:0000313" key="3">
    <source>
        <dbReference type="EMBL" id="ODQ66065.1"/>
    </source>
</evidence>
<dbReference type="InterPro" id="IPR053088">
    <property type="entry name" value="Beta-glucosidase/SUN-like"/>
</dbReference>
<comment type="similarity">
    <text evidence="1">Belongs to the SUN family.</text>
</comment>
<evidence type="ECO:0000256" key="1">
    <source>
        <dbReference type="ARBA" id="ARBA00010579"/>
    </source>
</evidence>
<keyword evidence="4" id="KW-1185">Reference proteome</keyword>